<keyword evidence="3 6" id="KW-0812">Transmembrane</keyword>
<dbReference type="InterPro" id="IPR011701">
    <property type="entry name" value="MFS"/>
</dbReference>
<dbReference type="Proteomes" id="UP000193240">
    <property type="component" value="Unassembled WGS sequence"/>
</dbReference>
<dbReference type="PROSITE" id="PS50850">
    <property type="entry name" value="MFS"/>
    <property type="match status" value="1"/>
</dbReference>
<proteinExistence type="predicted"/>
<feature type="transmembrane region" description="Helical" evidence="6">
    <location>
        <begin position="128"/>
        <end position="147"/>
    </location>
</feature>
<dbReference type="InterPro" id="IPR036259">
    <property type="entry name" value="MFS_trans_sf"/>
</dbReference>
<feature type="transmembrane region" description="Helical" evidence="6">
    <location>
        <begin position="57"/>
        <end position="75"/>
    </location>
</feature>
<accession>A0A1Y2MA13</accession>
<evidence type="ECO:0000313" key="9">
    <source>
        <dbReference type="Proteomes" id="UP000193240"/>
    </source>
</evidence>
<evidence type="ECO:0000256" key="2">
    <source>
        <dbReference type="ARBA" id="ARBA00022448"/>
    </source>
</evidence>
<feature type="transmembrane region" description="Helical" evidence="6">
    <location>
        <begin position="87"/>
        <end position="107"/>
    </location>
</feature>
<dbReference type="Gene3D" id="1.20.1250.20">
    <property type="entry name" value="MFS general substrate transporter like domains"/>
    <property type="match status" value="2"/>
</dbReference>
<reference evidence="8 9" key="1">
    <citation type="journal article" date="2017" name="Genome Announc.">
        <title>Genome sequence of the saprophytic ascomycete Epicoccum nigrum ICMP 19927 strain isolated from New Zealand.</title>
        <authorList>
            <person name="Fokin M."/>
            <person name="Fleetwood D."/>
            <person name="Weir B.S."/>
            <person name="Villas-Boas S.G."/>
        </authorList>
    </citation>
    <scope>NUCLEOTIDE SEQUENCE [LARGE SCALE GENOMIC DNA]</scope>
    <source>
        <strain evidence="8 9">ICMP 19927</strain>
    </source>
</reference>
<keyword evidence="4 6" id="KW-1133">Transmembrane helix</keyword>
<feature type="domain" description="Major facilitator superfamily (MFS) profile" evidence="7">
    <location>
        <begin position="57"/>
        <end position="479"/>
    </location>
</feature>
<feature type="transmembrane region" description="Helical" evidence="6">
    <location>
        <begin position="386"/>
        <end position="407"/>
    </location>
</feature>
<dbReference type="SUPFAM" id="SSF103473">
    <property type="entry name" value="MFS general substrate transporter"/>
    <property type="match status" value="1"/>
</dbReference>
<feature type="transmembrane region" description="Helical" evidence="6">
    <location>
        <begin position="336"/>
        <end position="353"/>
    </location>
</feature>
<protein>
    <recommendedName>
        <fullName evidence="7">Major facilitator superfamily (MFS) profile domain-containing protein</fullName>
    </recommendedName>
</protein>
<keyword evidence="9" id="KW-1185">Reference proteome</keyword>
<dbReference type="GO" id="GO:0016020">
    <property type="term" value="C:membrane"/>
    <property type="evidence" value="ECO:0007669"/>
    <property type="project" value="UniProtKB-SubCell"/>
</dbReference>
<feature type="transmembrane region" description="Helical" evidence="6">
    <location>
        <begin position="221"/>
        <end position="243"/>
    </location>
</feature>
<feature type="transmembrane region" description="Helical" evidence="6">
    <location>
        <begin position="360"/>
        <end position="380"/>
    </location>
</feature>
<evidence type="ECO:0000256" key="1">
    <source>
        <dbReference type="ARBA" id="ARBA00004141"/>
    </source>
</evidence>
<dbReference type="PANTHER" id="PTHR43791">
    <property type="entry name" value="PERMEASE-RELATED"/>
    <property type="match status" value="1"/>
</dbReference>
<dbReference type="FunFam" id="1.20.1250.20:FF:000511">
    <property type="entry name" value="MFS general substrate transporter"/>
    <property type="match status" value="1"/>
</dbReference>
<keyword evidence="2" id="KW-0813">Transport</keyword>
<feature type="transmembrane region" description="Helical" evidence="6">
    <location>
        <begin position="295"/>
        <end position="316"/>
    </location>
</feature>
<dbReference type="Pfam" id="PF07690">
    <property type="entry name" value="MFS_1"/>
    <property type="match status" value="1"/>
</dbReference>
<organism evidence="8 9">
    <name type="scientific">Epicoccum nigrum</name>
    <name type="common">Soil fungus</name>
    <name type="synonym">Epicoccum purpurascens</name>
    <dbReference type="NCBI Taxonomy" id="105696"/>
    <lineage>
        <taxon>Eukaryota</taxon>
        <taxon>Fungi</taxon>
        <taxon>Dikarya</taxon>
        <taxon>Ascomycota</taxon>
        <taxon>Pezizomycotina</taxon>
        <taxon>Dothideomycetes</taxon>
        <taxon>Pleosporomycetidae</taxon>
        <taxon>Pleosporales</taxon>
        <taxon>Pleosporineae</taxon>
        <taxon>Didymellaceae</taxon>
        <taxon>Epicoccum</taxon>
    </lineage>
</organism>
<name>A0A1Y2MA13_EPING</name>
<keyword evidence="5 6" id="KW-0472">Membrane</keyword>
<feature type="transmembrane region" description="Helical" evidence="6">
    <location>
        <begin position="188"/>
        <end position="209"/>
    </location>
</feature>
<evidence type="ECO:0000256" key="5">
    <source>
        <dbReference type="ARBA" id="ARBA00023136"/>
    </source>
</evidence>
<evidence type="ECO:0000256" key="6">
    <source>
        <dbReference type="SAM" id="Phobius"/>
    </source>
</evidence>
<evidence type="ECO:0000256" key="3">
    <source>
        <dbReference type="ARBA" id="ARBA00022692"/>
    </source>
</evidence>
<dbReference type="EMBL" id="KZ107839">
    <property type="protein sequence ID" value="OSS52935.1"/>
    <property type="molecule type" value="Genomic_DNA"/>
</dbReference>
<dbReference type="InParanoid" id="A0A1Y2MA13"/>
<feature type="transmembrane region" description="Helical" evidence="6">
    <location>
        <begin position="153"/>
        <end position="176"/>
    </location>
</feature>
<feature type="transmembrane region" description="Helical" evidence="6">
    <location>
        <begin position="451"/>
        <end position="472"/>
    </location>
</feature>
<dbReference type="AlphaFoldDB" id="A0A1Y2MA13"/>
<dbReference type="GO" id="GO:0022857">
    <property type="term" value="F:transmembrane transporter activity"/>
    <property type="evidence" value="ECO:0007669"/>
    <property type="project" value="InterPro"/>
</dbReference>
<comment type="subcellular location">
    <subcellularLocation>
        <location evidence="1">Membrane</location>
        <topology evidence="1">Multi-pass membrane protein</topology>
    </subcellularLocation>
</comment>
<feature type="transmembrane region" description="Helical" evidence="6">
    <location>
        <begin position="419"/>
        <end position="439"/>
    </location>
</feature>
<dbReference type="InterPro" id="IPR020846">
    <property type="entry name" value="MFS_dom"/>
</dbReference>
<dbReference type="PANTHER" id="PTHR43791:SF47">
    <property type="entry name" value="MAJOR FACILITATOR SUPERFAMILY (MFS) PROFILE DOMAIN-CONTAINING PROTEIN-RELATED"/>
    <property type="match status" value="1"/>
</dbReference>
<evidence type="ECO:0000256" key="4">
    <source>
        <dbReference type="ARBA" id="ARBA00022989"/>
    </source>
</evidence>
<gene>
    <name evidence="8" type="ORF">B5807_02102</name>
</gene>
<sequence>MANNMQTAAYPNDYKVDHEEEIVTHKEDVNSSTHDDYECEFSPTEQRKIIHRIDRRLVLTVGVLYCISLMDRTNLSSASIAGMNKELSLTVLMGTVSRYSVVTLVFFTTYIVFQPPSTVIIRYLGPRVHLSIIVTLWGAVMIGMGFVKDWESLAALRIVLGILEAGFFPSCVYLMSTWYTRYDIGKRYSVFYILGSLASACAGILAYGLMQLNGREGLTGWRWIFIIEGALTCFLGIAAYWLLVDFPDKAHKSYKFLTEREAKYIINRVDKDRGDAKPEPWNTKKFFKGGLDLKVWIFAMIFFNTTTVTYALAYFLPVILQLNMGFSVGEAQCLVAPPYAFAAIIMFGCGWLGDKKKIRGPIIVFNMILCLIGLPIMGFAKAPAVRYFGVFLTTAGANSNIPATMSYQANNIRGQWKRAFCSATLVGMGGVGGIAGGLVFRAQDAPHYRPGIYACLATSILTCVLVGILSMISIRQNKRADRGEVELEYTEGDQKGFRYTI</sequence>
<evidence type="ECO:0000313" key="8">
    <source>
        <dbReference type="EMBL" id="OSS52935.1"/>
    </source>
</evidence>
<evidence type="ECO:0000259" key="7">
    <source>
        <dbReference type="PROSITE" id="PS50850"/>
    </source>
</evidence>
<dbReference type="OMA" id="CNKQADR"/>
<dbReference type="FunFam" id="1.20.1250.20:FF:000409">
    <property type="entry name" value="MFS general substrate transporter"/>
    <property type="match status" value="1"/>
</dbReference>